<dbReference type="Gene3D" id="1.10.530.40">
    <property type="match status" value="1"/>
</dbReference>
<dbReference type="GO" id="GO:0016998">
    <property type="term" value="P:cell wall macromolecule catabolic process"/>
    <property type="evidence" value="ECO:0007669"/>
    <property type="project" value="InterPro"/>
</dbReference>
<evidence type="ECO:0000256" key="3">
    <source>
        <dbReference type="RuleBase" id="RU003788"/>
    </source>
</evidence>
<dbReference type="GO" id="GO:0042742">
    <property type="term" value="P:defense response to bacterium"/>
    <property type="evidence" value="ECO:0007669"/>
    <property type="project" value="UniProtKB-KW"/>
</dbReference>
<dbReference type="InterPro" id="IPR002196">
    <property type="entry name" value="Glyco_hydro_24"/>
</dbReference>
<organism evidence="6 7">
    <name type="scientific">Escherichia coli</name>
    <dbReference type="NCBI Taxonomy" id="562"/>
    <lineage>
        <taxon>Bacteria</taxon>
        <taxon>Pseudomonadati</taxon>
        <taxon>Pseudomonadota</taxon>
        <taxon>Gammaproteobacteria</taxon>
        <taxon>Enterobacterales</taxon>
        <taxon>Enterobacteriaceae</taxon>
        <taxon>Escherichia</taxon>
    </lineage>
</organism>
<keyword evidence="5" id="KW-0614">Plasmid</keyword>
<evidence type="ECO:0000313" key="7">
    <source>
        <dbReference type="Proteomes" id="UP000271175"/>
    </source>
</evidence>
<gene>
    <name evidence="6" type="ORF">D9E49_27965</name>
    <name evidence="5" type="ORF">HV209_29195</name>
</gene>
<dbReference type="AlphaFoldDB" id="A0A3A3DYD7"/>
<keyword evidence="1 3" id="KW-0929">Antimicrobial</keyword>
<keyword evidence="3" id="KW-0326">Glycosidase</keyword>
<dbReference type="GO" id="GO:0031640">
    <property type="term" value="P:killing of cells of another organism"/>
    <property type="evidence" value="ECO:0007669"/>
    <property type="project" value="UniProtKB-KW"/>
</dbReference>
<accession>A0A3A3DYD7</accession>
<reference evidence="5" key="2">
    <citation type="submission" date="2020-06" db="EMBL/GenBank/DDBJ databases">
        <title>REHAB project genomes.</title>
        <authorList>
            <person name="Shaw L.P."/>
        </authorList>
    </citation>
    <scope>NUCLEOTIDE SEQUENCE</scope>
    <source>
        <strain evidence="5">RHBSTW-00474</strain>
        <plasmid evidence="5">pRHBSTW-00474_36</plasmid>
    </source>
</reference>
<name>A0A3A3DYD7_ECOLX</name>
<feature type="compositionally biased region" description="Polar residues" evidence="4">
    <location>
        <begin position="1"/>
        <end position="10"/>
    </location>
</feature>
<dbReference type="EMBL" id="JABXPW010000036">
    <property type="protein sequence ID" value="MBA7722579.1"/>
    <property type="molecule type" value="Genomic_DNA"/>
</dbReference>
<feature type="region of interest" description="Disordered" evidence="4">
    <location>
        <begin position="226"/>
        <end position="252"/>
    </location>
</feature>
<evidence type="ECO:0000256" key="2">
    <source>
        <dbReference type="ARBA" id="ARBA00022638"/>
    </source>
</evidence>
<dbReference type="Pfam" id="PF00959">
    <property type="entry name" value="Phage_lysozyme"/>
    <property type="match status" value="1"/>
</dbReference>
<dbReference type="Proteomes" id="UP000271175">
    <property type="component" value="Unassembled WGS sequence"/>
</dbReference>
<dbReference type="RefSeq" id="WP_001555316.1">
    <property type="nucleotide sequence ID" value="NZ_BFFS01000082.1"/>
</dbReference>
<keyword evidence="3" id="KW-0378">Hydrolase</keyword>
<dbReference type="GO" id="GO:0009253">
    <property type="term" value="P:peptidoglycan catabolic process"/>
    <property type="evidence" value="ECO:0007669"/>
    <property type="project" value="InterPro"/>
</dbReference>
<evidence type="ECO:0000256" key="4">
    <source>
        <dbReference type="SAM" id="MobiDB-lite"/>
    </source>
</evidence>
<comment type="similarity">
    <text evidence="3">Belongs to the glycosyl hydrolase 24 family.</text>
</comment>
<evidence type="ECO:0000256" key="1">
    <source>
        <dbReference type="ARBA" id="ARBA00022529"/>
    </source>
</evidence>
<proteinExistence type="inferred from homology"/>
<dbReference type="Proteomes" id="UP000622722">
    <property type="component" value="Unassembled WGS sequence"/>
</dbReference>
<dbReference type="InterPro" id="IPR023346">
    <property type="entry name" value="Lysozyme-like_dom_sf"/>
</dbReference>
<dbReference type="PANTHER" id="PTHR37406">
    <property type="entry name" value="T4-TYPE LYSOZYME 1-RELATED"/>
    <property type="match status" value="1"/>
</dbReference>
<feature type="region of interest" description="Disordered" evidence="4">
    <location>
        <begin position="1"/>
        <end position="56"/>
    </location>
</feature>
<geneLocation type="plasmid" evidence="5">
    <name>pRHBSTW-00474_36</name>
</geneLocation>
<dbReference type="SUPFAM" id="SSF53955">
    <property type="entry name" value="Lysozyme-like"/>
    <property type="match status" value="1"/>
</dbReference>
<dbReference type="InterPro" id="IPR023347">
    <property type="entry name" value="Lysozyme_dom_sf"/>
</dbReference>
<dbReference type="GO" id="GO:0003796">
    <property type="term" value="F:lysozyme activity"/>
    <property type="evidence" value="ECO:0007669"/>
    <property type="project" value="UniProtKB-EC"/>
</dbReference>
<dbReference type="PANTHER" id="PTHR37406:SF1">
    <property type="entry name" value="T4-TYPE LYSOZYME 1-RELATED"/>
    <property type="match status" value="1"/>
</dbReference>
<comment type="caution">
    <text evidence="6">The sequence shown here is derived from an EMBL/GenBank/DDBJ whole genome shotgun (WGS) entry which is preliminary data.</text>
</comment>
<evidence type="ECO:0000313" key="5">
    <source>
        <dbReference type="EMBL" id="MBA7722579.1"/>
    </source>
</evidence>
<dbReference type="InterPro" id="IPR052619">
    <property type="entry name" value="Phage_lysozyme-like"/>
</dbReference>
<reference evidence="6 7" key="1">
    <citation type="submission" date="2018-10" db="EMBL/GenBank/DDBJ databases">
        <authorList>
            <consortium name="NARMS: The National Antimicrobial Resistance Monitoring System"/>
        </authorList>
    </citation>
    <scope>NUCLEOTIDE SEQUENCE [LARGE SCALE GENOMIC DNA]</scope>
    <source>
        <strain evidence="6 7">CVM N17EC0276</strain>
    </source>
</reference>
<protein>
    <recommendedName>
        <fullName evidence="3">Lysozyme</fullName>
        <ecNumber evidence="3">3.2.1.17</ecNumber>
    </recommendedName>
</protein>
<dbReference type="EC" id="3.2.1.17" evidence="3"/>
<dbReference type="EMBL" id="ROAL01000074">
    <property type="protein sequence ID" value="MIB64133.1"/>
    <property type="molecule type" value="Genomic_DNA"/>
</dbReference>
<sequence length="252" mass="27910">MSGIENSNQGPGWHDHNTPYGTIHSYDGDSHSGYGAHSGGNGGNRHEGISDKTHISIPSTRNYNGYYMSMCVNNLKAHEGFKNTMYKDSEGNITVGIGHLLSTPDMAASLPFTRTHTWHGHGDDMEKEVAASKKEITDAFNNFKKDSRQVPMNLHLSNDAVIGLCISDVQTTEKGLRSLYSGYDGFSNSRKTALVDMGFNLGIPKLSRNFPNFNAAVNRGDWESAARESHRNLHQRGDQRNKDTADQLRDKH</sequence>
<evidence type="ECO:0000313" key="6">
    <source>
        <dbReference type="EMBL" id="MIB64133.1"/>
    </source>
</evidence>
<feature type="compositionally biased region" description="Basic and acidic residues" evidence="4">
    <location>
        <begin position="44"/>
        <end position="54"/>
    </location>
</feature>
<comment type="catalytic activity">
    <reaction evidence="3">
        <text>Hydrolysis of (1-&gt;4)-beta-linkages between N-acetylmuramic acid and N-acetyl-D-glucosamine residues in a peptidoglycan and between N-acetyl-D-glucosamine residues in chitodextrins.</text>
        <dbReference type="EC" id="3.2.1.17"/>
    </reaction>
</comment>
<keyword evidence="2 3" id="KW-0081">Bacteriolytic enzyme</keyword>